<keyword evidence="1" id="KW-0808">Transferase</keyword>
<dbReference type="SUPFAM" id="SSF52151">
    <property type="entry name" value="FabD/lysophospholipase-like"/>
    <property type="match status" value="1"/>
</dbReference>
<dbReference type="PANTHER" id="PTHR43775:SF51">
    <property type="entry name" value="INACTIVE PHENOLPHTHIOCEROL SYNTHESIS POLYKETIDE SYNTHASE TYPE I PKS1-RELATED"/>
    <property type="match status" value="1"/>
</dbReference>
<accession>A0A4D4KLC5</accession>
<keyword evidence="5" id="KW-1185">Reference proteome</keyword>
<dbReference type="EMBL" id="BJHW01000001">
    <property type="protein sequence ID" value="GDY49971.1"/>
    <property type="molecule type" value="Genomic_DNA"/>
</dbReference>
<dbReference type="InterPro" id="IPR001227">
    <property type="entry name" value="Ac_transferase_dom_sf"/>
</dbReference>
<dbReference type="GO" id="GO:0004312">
    <property type="term" value="F:fatty acid synthase activity"/>
    <property type="evidence" value="ECO:0007669"/>
    <property type="project" value="TreeGrafter"/>
</dbReference>
<evidence type="ECO:0000313" key="5">
    <source>
        <dbReference type="Proteomes" id="UP000301309"/>
    </source>
</evidence>
<dbReference type="Gene3D" id="3.30.70.250">
    <property type="entry name" value="Malonyl-CoA ACP transacylase, ACP-binding"/>
    <property type="match status" value="1"/>
</dbReference>
<sequence>MFTGQGAQCLGMGRGLYGAFPVFAAAFDEVCAGFEGVLDGVLREVLWGDDGGLLDETVWAQAGLFAVEVALFRLLESWGVRPDYLVGHSIGEVAAAHVAGMVSLADACVLVGVRGRLMQALPSGGAMLAVQAAEGRLCRCCRVGWRSRRSTVRCRWWFLVLRRVLPRWWGCVRAGVEGASVGGVACVPLGVDGADAGGVRPRA</sequence>
<comment type="caution">
    <text evidence="4">The sequence shown here is derived from an EMBL/GenBank/DDBJ whole genome shotgun (WGS) entry which is preliminary data.</text>
</comment>
<evidence type="ECO:0000256" key="2">
    <source>
        <dbReference type="ARBA" id="ARBA00023268"/>
    </source>
</evidence>
<dbReference type="InterPro" id="IPR050091">
    <property type="entry name" value="PKS_NRPS_Biosynth_Enz"/>
</dbReference>
<dbReference type="InterPro" id="IPR016035">
    <property type="entry name" value="Acyl_Trfase/lysoPLipase"/>
</dbReference>
<feature type="domain" description="Malonyl-CoA:ACP transacylase (MAT)" evidence="3">
    <location>
        <begin position="1"/>
        <end position="194"/>
    </location>
</feature>
<dbReference type="PANTHER" id="PTHR43775">
    <property type="entry name" value="FATTY ACID SYNTHASE"/>
    <property type="match status" value="1"/>
</dbReference>
<evidence type="ECO:0000256" key="1">
    <source>
        <dbReference type="ARBA" id="ARBA00022679"/>
    </source>
</evidence>
<proteinExistence type="predicted"/>
<dbReference type="GO" id="GO:0006633">
    <property type="term" value="P:fatty acid biosynthetic process"/>
    <property type="evidence" value="ECO:0007669"/>
    <property type="project" value="TreeGrafter"/>
</dbReference>
<dbReference type="Gene3D" id="3.40.366.10">
    <property type="entry name" value="Malonyl-Coenzyme A Acyl Carrier Protein, domain 2"/>
    <property type="match status" value="1"/>
</dbReference>
<dbReference type="SMART" id="SM00827">
    <property type="entry name" value="PKS_AT"/>
    <property type="match status" value="1"/>
</dbReference>
<protein>
    <recommendedName>
        <fullName evidence="3">Malonyl-CoA:ACP transacylase (MAT) domain-containing protein</fullName>
    </recommendedName>
</protein>
<keyword evidence="2" id="KW-0511">Multifunctional enzyme</keyword>
<dbReference type="InterPro" id="IPR014043">
    <property type="entry name" value="Acyl_transferase_dom"/>
</dbReference>
<dbReference type="Proteomes" id="UP000301309">
    <property type="component" value="Unassembled WGS sequence"/>
</dbReference>
<dbReference type="AlphaFoldDB" id="A0A4D4KLC5"/>
<dbReference type="Pfam" id="PF00698">
    <property type="entry name" value="Acyl_transf_1"/>
    <property type="match status" value="1"/>
</dbReference>
<evidence type="ECO:0000259" key="3">
    <source>
        <dbReference type="SMART" id="SM00827"/>
    </source>
</evidence>
<name>A0A4D4KLC5_STRVO</name>
<reference evidence="4 5" key="1">
    <citation type="journal article" date="2020" name="Int. J. Syst. Evol. Microbiol.">
        <title>Reclassification of Streptomyces castelarensis and Streptomyces sporoclivatus as later heterotypic synonyms of Streptomyces antimycoticus.</title>
        <authorList>
            <person name="Komaki H."/>
            <person name="Tamura T."/>
        </authorList>
    </citation>
    <scope>NUCLEOTIDE SEQUENCE [LARGE SCALE GENOMIC DNA]</scope>
    <source>
        <strain evidence="4 5">NBRC 13459</strain>
    </source>
</reference>
<organism evidence="4 5">
    <name type="scientific">Streptomyces violaceusniger</name>
    <dbReference type="NCBI Taxonomy" id="68280"/>
    <lineage>
        <taxon>Bacteria</taxon>
        <taxon>Bacillati</taxon>
        <taxon>Actinomycetota</taxon>
        <taxon>Actinomycetes</taxon>
        <taxon>Kitasatosporales</taxon>
        <taxon>Streptomycetaceae</taxon>
        <taxon>Streptomyces</taxon>
        <taxon>Streptomyces violaceusniger group</taxon>
    </lineage>
</organism>
<gene>
    <name evidence="4" type="ORF">SVIO_005940</name>
</gene>
<evidence type="ECO:0000313" key="4">
    <source>
        <dbReference type="EMBL" id="GDY49971.1"/>
    </source>
</evidence>